<gene>
    <name evidence="1" type="ORF">UA45_15105</name>
</gene>
<accession>A0A0D8L7A7</accession>
<comment type="caution">
    <text evidence="1">The sequence shown here is derived from an EMBL/GenBank/DDBJ whole genome shotgun (WGS) entry which is preliminary data.</text>
</comment>
<dbReference type="AlphaFoldDB" id="A0A0D8L7A7"/>
<sequence length="74" mass="8016">MPVKITITITENSEGKVGYRVSGRGDAGKHTHTEAQAASGLVKTVAGYLEFLKSEGITGSDENCEYMYPKQVKH</sequence>
<dbReference type="Proteomes" id="UP000032582">
    <property type="component" value="Unassembled WGS sequence"/>
</dbReference>
<dbReference type="PATRIC" id="fig|582.24.peg.4813"/>
<evidence type="ECO:0000313" key="1">
    <source>
        <dbReference type="EMBL" id="KJF77056.1"/>
    </source>
</evidence>
<dbReference type="EMBL" id="JZSH01000202">
    <property type="protein sequence ID" value="KJF77056.1"/>
    <property type="molecule type" value="Genomic_DNA"/>
</dbReference>
<organism evidence="1 2">
    <name type="scientific">Morganella morganii</name>
    <name type="common">Proteus morganii</name>
    <dbReference type="NCBI Taxonomy" id="582"/>
    <lineage>
        <taxon>Bacteria</taxon>
        <taxon>Pseudomonadati</taxon>
        <taxon>Pseudomonadota</taxon>
        <taxon>Gammaproteobacteria</taxon>
        <taxon>Enterobacterales</taxon>
        <taxon>Morganellaceae</taxon>
        <taxon>Morganella</taxon>
    </lineage>
</organism>
<proteinExistence type="predicted"/>
<reference evidence="1 2" key="1">
    <citation type="submission" date="2015-02" db="EMBL/GenBank/DDBJ databases">
        <title>Whole genome shotgun sequencing of cultured foodborne pathogen.</title>
        <authorList>
            <person name="Timme R."/>
            <person name="Allard M.W."/>
            <person name="Strain E."/>
            <person name="Evans P.S."/>
            <person name="Brown E."/>
        </authorList>
    </citation>
    <scope>NUCLEOTIDE SEQUENCE [LARGE SCALE GENOMIC DNA]</scope>
    <source>
        <strain evidence="1 2">GCSL-TSO-24</strain>
    </source>
</reference>
<protein>
    <submittedName>
        <fullName evidence="1">Uncharacterized protein</fullName>
    </submittedName>
</protein>
<name>A0A0D8L7A7_MORMO</name>
<evidence type="ECO:0000313" key="2">
    <source>
        <dbReference type="Proteomes" id="UP000032582"/>
    </source>
</evidence>